<dbReference type="InterPro" id="IPR036527">
    <property type="entry name" value="SCP2_sterol-bd_dom_sf"/>
</dbReference>
<evidence type="ECO:0000313" key="2">
    <source>
        <dbReference type="EMBL" id="MBX0304296.1"/>
    </source>
</evidence>
<reference evidence="2" key="1">
    <citation type="submission" date="2021-06" db="EMBL/GenBank/DDBJ databases">
        <title>Halomicroarcula sp. F24A a new haloarchaeum isolated from saline soil.</title>
        <authorList>
            <person name="Duran-Viseras A."/>
            <person name="Sanchez-Porro C."/>
            <person name="Ventosa A."/>
        </authorList>
    </citation>
    <scope>NUCLEOTIDE SEQUENCE</scope>
    <source>
        <strain evidence="2">F24A</strain>
    </source>
</reference>
<dbReference type="Proteomes" id="UP000783863">
    <property type="component" value="Unassembled WGS sequence"/>
</dbReference>
<name>A0A8J7YM39_9EURY</name>
<dbReference type="RefSeq" id="WP_220588517.1">
    <property type="nucleotide sequence ID" value="NZ_RKLQ01000002.1"/>
</dbReference>
<accession>A0A8J7YM39</accession>
<sequence>MTLTLPADAAAWADVWRDRINDSEAFAAAAADFEATFRFEIQADERYDGEPVRILVTLADGACTDTALVDGDADYDFAMRGPYDAWADLLSGELDVSESVMDGTFDVVGNTMTLMRRQDAISEMVGAAQSIDTQFEY</sequence>
<proteinExistence type="predicted"/>
<comment type="caution">
    <text evidence="2">The sequence shown here is derived from an EMBL/GenBank/DDBJ whole genome shotgun (WGS) entry which is preliminary data.</text>
</comment>
<organism evidence="2 3">
    <name type="scientific">Haloarcula salinisoli</name>
    <dbReference type="NCBI Taxonomy" id="2487746"/>
    <lineage>
        <taxon>Archaea</taxon>
        <taxon>Methanobacteriati</taxon>
        <taxon>Methanobacteriota</taxon>
        <taxon>Stenosarchaea group</taxon>
        <taxon>Halobacteria</taxon>
        <taxon>Halobacteriales</taxon>
        <taxon>Haloarculaceae</taxon>
        <taxon>Haloarcula</taxon>
    </lineage>
</organism>
<dbReference type="Gene3D" id="3.30.1050.10">
    <property type="entry name" value="SCP2 sterol-binding domain"/>
    <property type="match status" value="1"/>
</dbReference>
<feature type="domain" description="SCP2" evidence="1">
    <location>
        <begin position="25"/>
        <end position="118"/>
    </location>
</feature>
<gene>
    <name evidence="2" type="ORF">EGD98_11515</name>
</gene>
<dbReference type="AlphaFoldDB" id="A0A8J7YM39"/>
<protein>
    <submittedName>
        <fullName evidence="2">SCP2 sterol-binding domain-containing protein</fullName>
    </submittedName>
</protein>
<dbReference type="Pfam" id="PF02036">
    <property type="entry name" value="SCP2"/>
    <property type="match status" value="1"/>
</dbReference>
<keyword evidence="3" id="KW-1185">Reference proteome</keyword>
<evidence type="ECO:0000313" key="3">
    <source>
        <dbReference type="Proteomes" id="UP000783863"/>
    </source>
</evidence>
<dbReference type="SUPFAM" id="SSF55718">
    <property type="entry name" value="SCP-like"/>
    <property type="match status" value="1"/>
</dbReference>
<dbReference type="InterPro" id="IPR003033">
    <property type="entry name" value="SCP2_sterol-bd_dom"/>
</dbReference>
<evidence type="ECO:0000259" key="1">
    <source>
        <dbReference type="Pfam" id="PF02036"/>
    </source>
</evidence>
<dbReference type="EMBL" id="RKLQ01000002">
    <property type="protein sequence ID" value="MBX0304296.1"/>
    <property type="molecule type" value="Genomic_DNA"/>
</dbReference>